<dbReference type="Proteomes" id="UP000054498">
    <property type="component" value="Unassembled WGS sequence"/>
</dbReference>
<evidence type="ECO:0000256" key="1">
    <source>
        <dbReference type="ARBA" id="ARBA00004308"/>
    </source>
</evidence>
<gene>
    <name evidence="4" type="ORF">MNEG_14730</name>
</gene>
<dbReference type="EMBL" id="KK104937">
    <property type="protein sequence ID" value="KIY93234.1"/>
    <property type="molecule type" value="Genomic_DNA"/>
</dbReference>
<name>A0A0D2LN63_9CHLO</name>
<keyword evidence="2" id="KW-0472">Membrane</keyword>
<feature type="domain" description="Vta1/callose synthase N-terminal" evidence="3">
    <location>
        <begin position="12"/>
        <end position="118"/>
    </location>
</feature>
<organism evidence="4 5">
    <name type="scientific">Monoraphidium neglectum</name>
    <dbReference type="NCBI Taxonomy" id="145388"/>
    <lineage>
        <taxon>Eukaryota</taxon>
        <taxon>Viridiplantae</taxon>
        <taxon>Chlorophyta</taxon>
        <taxon>core chlorophytes</taxon>
        <taxon>Chlorophyceae</taxon>
        <taxon>CS clade</taxon>
        <taxon>Sphaeropleales</taxon>
        <taxon>Selenastraceae</taxon>
        <taxon>Monoraphidium</taxon>
    </lineage>
</organism>
<dbReference type="InterPro" id="IPR039431">
    <property type="entry name" value="Vta1/CALS_N"/>
</dbReference>
<dbReference type="GO" id="GO:0005771">
    <property type="term" value="C:multivesicular body"/>
    <property type="evidence" value="ECO:0007669"/>
    <property type="project" value="TreeGrafter"/>
</dbReference>
<evidence type="ECO:0000313" key="5">
    <source>
        <dbReference type="Proteomes" id="UP000054498"/>
    </source>
</evidence>
<evidence type="ECO:0000313" key="4">
    <source>
        <dbReference type="EMBL" id="KIY93234.1"/>
    </source>
</evidence>
<dbReference type="GO" id="GO:0032511">
    <property type="term" value="P:late endosome to vacuole transport via multivesicular body sorting pathway"/>
    <property type="evidence" value="ECO:0007669"/>
    <property type="project" value="InterPro"/>
</dbReference>
<comment type="subcellular location">
    <subcellularLocation>
        <location evidence="1">Endomembrane system</location>
    </subcellularLocation>
</comment>
<sequence length="144" mass="16217">MADLEAQKKLVLPYLQRAEEVQAVDLKVAYYCRLWAVDQALKITNRHKEIDGLLRALLIQLEKDKPRVAPLDPEGDKYHCESFASNIFRRANRVDRAGRANIDTARAFWASSVFYDVSAAPSRAPAQRASEHGMDARAGVVFLC</sequence>
<dbReference type="Gene3D" id="1.25.40.270">
    <property type="entry name" value="Vacuolar protein sorting-associated protein vta1"/>
    <property type="match status" value="1"/>
</dbReference>
<evidence type="ECO:0000259" key="3">
    <source>
        <dbReference type="Pfam" id="PF04652"/>
    </source>
</evidence>
<dbReference type="InterPro" id="IPR044538">
    <property type="entry name" value="Vta1-like"/>
</dbReference>
<keyword evidence="5" id="KW-1185">Reference proteome</keyword>
<dbReference type="PANTHER" id="PTHR46009">
    <property type="entry name" value="VACUOLAR PROTEIN SORTING-ASSOCIATED PROTEIN VTA1 HOMOLOG"/>
    <property type="match status" value="1"/>
</dbReference>
<proteinExistence type="predicted"/>
<dbReference type="STRING" id="145388.A0A0D2LN63"/>
<dbReference type="AlphaFoldDB" id="A0A0D2LN63"/>
<dbReference type="GeneID" id="25732321"/>
<dbReference type="OrthoDB" id="391137at2759"/>
<dbReference type="RefSeq" id="XP_013892254.1">
    <property type="nucleotide sequence ID" value="XM_014036800.1"/>
</dbReference>
<accession>A0A0D2LN63</accession>
<protein>
    <submittedName>
        <fullName evidence="4">Vacuolar protein sorting-associated protein VTA1</fullName>
    </submittedName>
</protein>
<reference evidence="4 5" key="1">
    <citation type="journal article" date="2013" name="BMC Genomics">
        <title>Reconstruction of the lipid metabolism for the microalga Monoraphidium neglectum from its genome sequence reveals characteristics suitable for biofuel production.</title>
        <authorList>
            <person name="Bogen C."/>
            <person name="Al-Dilaimi A."/>
            <person name="Albersmeier A."/>
            <person name="Wichmann J."/>
            <person name="Grundmann M."/>
            <person name="Rupp O."/>
            <person name="Lauersen K.J."/>
            <person name="Blifernez-Klassen O."/>
            <person name="Kalinowski J."/>
            <person name="Goesmann A."/>
            <person name="Mussgnug J.H."/>
            <person name="Kruse O."/>
        </authorList>
    </citation>
    <scope>NUCLEOTIDE SEQUENCE [LARGE SCALE GENOMIC DNA]</scope>
    <source>
        <strain evidence="4 5">SAG 48.87</strain>
    </source>
</reference>
<dbReference type="PANTHER" id="PTHR46009:SF1">
    <property type="entry name" value="VACUOLAR PROTEIN SORTING-ASSOCIATED PROTEIN VTA1 HOMOLOG"/>
    <property type="match status" value="1"/>
</dbReference>
<dbReference type="Pfam" id="PF04652">
    <property type="entry name" value="Vta1"/>
    <property type="match status" value="1"/>
</dbReference>
<evidence type="ECO:0000256" key="2">
    <source>
        <dbReference type="ARBA" id="ARBA00023136"/>
    </source>
</evidence>
<dbReference type="KEGG" id="mng:MNEG_14730"/>
<dbReference type="InterPro" id="IPR023175">
    <property type="entry name" value="Vta1/CALS_N_sf"/>
</dbReference>